<dbReference type="InterPro" id="IPR002347">
    <property type="entry name" value="SDR_fam"/>
</dbReference>
<dbReference type="SMART" id="SM00822">
    <property type="entry name" value="PKS_KR"/>
    <property type="match status" value="1"/>
</dbReference>
<keyword evidence="4" id="KW-1185">Reference proteome</keyword>
<comment type="caution">
    <text evidence="3">The sequence shown here is derived from an EMBL/GenBank/DDBJ whole genome shotgun (WGS) entry which is preliminary data.</text>
</comment>
<dbReference type="PANTHER" id="PTHR42760">
    <property type="entry name" value="SHORT-CHAIN DEHYDROGENASES/REDUCTASES FAMILY MEMBER"/>
    <property type="match status" value="1"/>
</dbReference>
<dbReference type="PRINTS" id="PR00081">
    <property type="entry name" value="GDHRDH"/>
</dbReference>
<evidence type="ECO:0000259" key="2">
    <source>
        <dbReference type="SMART" id="SM00822"/>
    </source>
</evidence>
<dbReference type="EC" id="1.1.1.-" evidence="3"/>
<dbReference type="InterPro" id="IPR057326">
    <property type="entry name" value="KR_dom"/>
</dbReference>
<dbReference type="PROSITE" id="PS00061">
    <property type="entry name" value="ADH_SHORT"/>
    <property type="match status" value="1"/>
</dbReference>
<sequence>MTTVRGLEGRRVVLTGATGGLGTAIARRLLDEGASVALTDVDGSALEHVAASLGGDTTVLALDVAREDDWQRVVSALQDRWGTVDVLVNNAGIGSTGTVETETRERWDQVLEVDQRGTWLGMQHVGPVIERGGGGSIVNVGSILGATGGLANSFSYAAAKGAVRSMTMNAALHWAQRGVRVNAVVPAFIGTTALLGRYAGTERHAAMLANTPMGRLGRPEEVAAAVAFLAGDDSGYTTGSEVFVDGGWSAR</sequence>
<reference evidence="4" key="1">
    <citation type="journal article" date="2019" name="Int. J. Syst. Evol. Microbiol.">
        <title>The Global Catalogue of Microorganisms (GCM) 10K type strain sequencing project: providing services to taxonomists for standard genome sequencing and annotation.</title>
        <authorList>
            <consortium name="The Broad Institute Genomics Platform"/>
            <consortium name="The Broad Institute Genome Sequencing Center for Infectious Disease"/>
            <person name="Wu L."/>
            <person name="Ma J."/>
        </authorList>
    </citation>
    <scope>NUCLEOTIDE SEQUENCE [LARGE SCALE GENOMIC DNA]</scope>
    <source>
        <strain evidence="4">CGMCC 4.7093</strain>
    </source>
</reference>
<proteinExistence type="inferred from homology"/>
<protein>
    <submittedName>
        <fullName evidence="3">SDR family NAD(P)-dependent oxidoreductase</fullName>
        <ecNumber evidence="3">1.1.1.-</ecNumber>
    </submittedName>
</protein>
<evidence type="ECO:0000313" key="4">
    <source>
        <dbReference type="Proteomes" id="UP001595947"/>
    </source>
</evidence>
<dbReference type="PRINTS" id="PR00080">
    <property type="entry name" value="SDRFAMILY"/>
</dbReference>
<comment type="similarity">
    <text evidence="1">Belongs to the short-chain dehydrogenases/reductases (SDR) family.</text>
</comment>
<dbReference type="SUPFAM" id="SSF51735">
    <property type="entry name" value="NAD(P)-binding Rossmann-fold domains"/>
    <property type="match status" value="1"/>
</dbReference>
<accession>A0ABV9YQ90</accession>
<evidence type="ECO:0000313" key="3">
    <source>
        <dbReference type="EMBL" id="MFC5063837.1"/>
    </source>
</evidence>
<name>A0ABV9YQ90_9PSEU</name>
<evidence type="ECO:0000256" key="1">
    <source>
        <dbReference type="ARBA" id="ARBA00006484"/>
    </source>
</evidence>
<dbReference type="EMBL" id="JBHSIV010000017">
    <property type="protein sequence ID" value="MFC5063837.1"/>
    <property type="molecule type" value="Genomic_DNA"/>
</dbReference>
<dbReference type="Proteomes" id="UP001595947">
    <property type="component" value="Unassembled WGS sequence"/>
</dbReference>
<dbReference type="GO" id="GO:0016491">
    <property type="term" value="F:oxidoreductase activity"/>
    <property type="evidence" value="ECO:0007669"/>
    <property type="project" value="UniProtKB-KW"/>
</dbReference>
<keyword evidence="3" id="KW-0560">Oxidoreductase</keyword>
<dbReference type="InterPro" id="IPR020904">
    <property type="entry name" value="Sc_DH/Rdtase_CS"/>
</dbReference>
<dbReference type="InterPro" id="IPR036291">
    <property type="entry name" value="NAD(P)-bd_dom_sf"/>
</dbReference>
<feature type="domain" description="Ketoreductase" evidence="2">
    <location>
        <begin position="10"/>
        <end position="192"/>
    </location>
</feature>
<dbReference type="Gene3D" id="3.40.50.720">
    <property type="entry name" value="NAD(P)-binding Rossmann-like Domain"/>
    <property type="match status" value="1"/>
</dbReference>
<gene>
    <name evidence="3" type="ORF">ACFPBZ_16580</name>
</gene>
<dbReference type="Pfam" id="PF13561">
    <property type="entry name" value="adh_short_C2"/>
    <property type="match status" value="1"/>
</dbReference>
<organism evidence="3 4">
    <name type="scientific">Actinomycetospora atypica</name>
    <dbReference type="NCBI Taxonomy" id="1290095"/>
    <lineage>
        <taxon>Bacteria</taxon>
        <taxon>Bacillati</taxon>
        <taxon>Actinomycetota</taxon>
        <taxon>Actinomycetes</taxon>
        <taxon>Pseudonocardiales</taxon>
        <taxon>Pseudonocardiaceae</taxon>
        <taxon>Actinomycetospora</taxon>
    </lineage>
</organism>